<dbReference type="PANTHER" id="PTHR46200:SF1">
    <property type="entry name" value="GATOR COMPLEX PROTEIN WDR24"/>
    <property type="match status" value="1"/>
</dbReference>
<keyword evidence="9" id="KW-1185">Reference proteome</keyword>
<dbReference type="GO" id="GO:0008270">
    <property type="term" value="F:zinc ion binding"/>
    <property type="evidence" value="ECO:0007669"/>
    <property type="project" value="UniProtKB-KW"/>
</dbReference>
<feature type="compositionally biased region" description="Acidic residues" evidence="7">
    <location>
        <begin position="820"/>
        <end position="833"/>
    </location>
</feature>
<sequence>MSGNPNLIINTSADFFYDPRTQGYQGPSQAVRLQRACTNGGGAISKSPDGARCVVTGKESLKILRIVDPSQTNDLEDTIQYKTSAFGGGSSRIEASRNFWDGSGLKIDSSSTCVAWCREEYKSKILTSARNGELIMWDINKSGSKFERKSKDHIRSIHALSISPVVSNYCITGSSDGDLRVWDLREFQKSIMRVRHPTGIRTIVFSPVVWSPLQAVVGLENGSIHRWDLKMGQRGSLDRIMVAHSASVTSLDWCSTSSATSSSGVPTSEPTGNGYGWVVSGGLDRCVNVWDLTSVTNSKSSHMPHKPIYTLHPSFQVRRVLWRPSHECEIAVISNGEFSSGSNPDMGSSAGGSASIQSNQARAIVRTSSMRSVQRNQGVLNRIGAGFGLGLEMLGSGDHHEAARNKNERVGTVVTQSPKRPASNDGGVGDAAEIWDVRRGWIAKWHVNGSAAEGGSTDVAFGGPNTLWTQHGSGMFSQLDLRDATKPVEAIPRVSLTSDASGSLTFVTSSANRWEIPYDDIRPDVLKLANRSGIKQKGIGDPILQNTSQITGSLDGLEDDNLQTFVQLAKTYVIEGDDRQKICSSNAQIAFEAGHLEAAQIWTLVGASLTNVIPDPPSRPPPKNNMMHSVSAPAVVSYNFPADSRTSPGSRSARGSEKATSVYSHQLYARSLSRASGHKRPTPSSSNNTSPHYGLTSLPPMTPMSGKLPAYLGRRESIDSGDNGFSSRRSSVYRRPSASYGANPSSSSLKHVGEGALDDSDSSSSSEAEVNNNSKDSVFDDEESDIRKTHVSPAIAVSRISHPSPLSRVAGQNQWKGKEDEEQDEENDDDEDSASPRSTDSEGSNGGNTSLTRAGTIPSRRSLRRSSASLTATKLPRSRSQSVTLHTSASFTARSSNSRLSVSSSQQKPLVRQDSHSSIRTIVASGDSFYRGDHNGGNSSLKIEETIKDLRNVPVQQRKEKSSLPLEMTKGQTDEENLPSKTVVWTQRHGNLVEEEERRMRSIVWDAVHQKLEELADNGDVQMCAMLAILVPKELSLRKYQRLMFIESYIERLTRLQLFTCASYIRKHVPVEDIQKPSLVETVIYTACGRCKKAFISTSKSSITGEYSYCTNCRISITCGICRLPVRGLMFQCSVCSHGGHQLCYRRYYMARPMMDVASDALTDLTSHSNQARGSTSASEVSRSTASTASTAGTDDESTSTTSTSVQDTSSEIGVEPSEPTSRSRLLGHPCVVPLCGHHCWIAKIEENKEI</sequence>
<accession>A0A9W8P9U1</accession>
<dbReference type="GO" id="GO:0016239">
    <property type="term" value="P:positive regulation of macroautophagy"/>
    <property type="evidence" value="ECO:0007669"/>
    <property type="project" value="TreeGrafter"/>
</dbReference>
<evidence type="ECO:0000313" key="8">
    <source>
        <dbReference type="EMBL" id="KAJ3749970.1"/>
    </source>
</evidence>
<evidence type="ECO:0000256" key="4">
    <source>
        <dbReference type="ARBA" id="ARBA00022771"/>
    </source>
</evidence>
<evidence type="ECO:0000256" key="1">
    <source>
        <dbReference type="ARBA" id="ARBA00022574"/>
    </source>
</evidence>
<reference evidence="8 9" key="1">
    <citation type="journal article" date="2023" name="Proc. Natl. Acad. Sci. U.S.A.">
        <title>A global phylogenomic analysis of the shiitake genus Lentinula.</title>
        <authorList>
            <person name="Sierra-Patev S."/>
            <person name="Min B."/>
            <person name="Naranjo-Ortiz M."/>
            <person name="Looney B."/>
            <person name="Konkel Z."/>
            <person name="Slot J.C."/>
            <person name="Sakamoto Y."/>
            <person name="Steenwyk J.L."/>
            <person name="Rokas A."/>
            <person name="Carro J."/>
            <person name="Camarero S."/>
            <person name="Ferreira P."/>
            <person name="Molpeceres G."/>
            <person name="Ruiz-Duenas F.J."/>
            <person name="Serrano A."/>
            <person name="Henrissat B."/>
            <person name="Drula E."/>
            <person name="Hughes K.W."/>
            <person name="Mata J.L."/>
            <person name="Ishikawa N.K."/>
            <person name="Vargas-Isla R."/>
            <person name="Ushijima S."/>
            <person name="Smith C.A."/>
            <person name="Donoghue J."/>
            <person name="Ahrendt S."/>
            <person name="Andreopoulos W."/>
            <person name="He G."/>
            <person name="LaButti K."/>
            <person name="Lipzen A."/>
            <person name="Ng V."/>
            <person name="Riley R."/>
            <person name="Sandor L."/>
            <person name="Barry K."/>
            <person name="Martinez A.T."/>
            <person name="Xiao Y."/>
            <person name="Gibbons J.G."/>
            <person name="Terashima K."/>
            <person name="Grigoriev I.V."/>
            <person name="Hibbett D."/>
        </authorList>
    </citation>
    <scope>NUCLEOTIDE SEQUENCE [LARGE SCALE GENOMIC DNA]</scope>
    <source>
        <strain evidence="8 9">TFB7810</strain>
    </source>
</reference>
<evidence type="ECO:0000313" key="9">
    <source>
        <dbReference type="Proteomes" id="UP001142393"/>
    </source>
</evidence>
<evidence type="ECO:0000256" key="5">
    <source>
        <dbReference type="ARBA" id="ARBA00022833"/>
    </source>
</evidence>
<feature type="repeat" description="WD" evidence="6">
    <location>
        <begin position="150"/>
        <end position="192"/>
    </location>
</feature>
<dbReference type="GO" id="GO:0005829">
    <property type="term" value="C:cytosol"/>
    <property type="evidence" value="ECO:0007669"/>
    <property type="project" value="TreeGrafter"/>
</dbReference>
<organism evidence="8 9">
    <name type="scientific">Lentinula detonsa</name>
    <dbReference type="NCBI Taxonomy" id="2804962"/>
    <lineage>
        <taxon>Eukaryota</taxon>
        <taxon>Fungi</taxon>
        <taxon>Dikarya</taxon>
        <taxon>Basidiomycota</taxon>
        <taxon>Agaricomycotina</taxon>
        <taxon>Agaricomycetes</taxon>
        <taxon>Agaricomycetidae</taxon>
        <taxon>Agaricales</taxon>
        <taxon>Marasmiineae</taxon>
        <taxon>Omphalotaceae</taxon>
        <taxon>Lentinula</taxon>
    </lineage>
</organism>
<dbReference type="PROSITE" id="PS00678">
    <property type="entry name" value="WD_REPEATS_1"/>
    <property type="match status" value="1"/>
</dbReference>
<feature type="compositionally biased region" description="Low complexity" evidence="7">
    <location>
        <begin position="895"/>
        <end position="905"/>
    </location>
</feature>
<gene>
    <name evidence="8" type="ORF">DFH05DRAFT_16582</name>
</gene>
<dbReference type="Proteomes" id="UP001142393">
    <property type="component" value="Unassembled WGS sequence"/>
</dbReference>
<dbReference type="EMBL" id="JANVFU010000001">
    <property type="protein sequence ID" value="KAJ3749970.1"/>
    <property type="molecule type" value="Genomic_DNA"/>
</dbReference>
<feature type="compositionally biased region" description="Polar residues" evidence="7">
    <location>
        <begin position="767"/>
        <end position="776"/>
    </location>
</feature>
<dbReference type="GO" id="GO:0061700">
    <property type="term" value="C:GATOR2 complex"/>
    <property type="evidence" value="ECO:0007669"/>
    <property type="project" value="TreeGrafter"/>
</dbReference>
<dbReference type="GO" id="GO:1904263">
    <property type="term" value="P:positive regulation of TORC1 signaling"/>
    <property type="evidence" value="ECO:0007669"/>
    <property type="project" value="TreeGrafter"/>
</dbReference>
<feature type="region of interest" description="Disordered" evidence="7">
    <location>
        <begin position="400"/>
        <end position="428"/>
    </location>
</feature>
<feature type="region of interest" description="Disordered" evidence="7">
    <location>
        <begin position="1168"/>
        <end position="1224"/>
    </location>
</feature>
<dbReference type="AlphaFoldDB" id="A0A9W8P9U1"/>
<feature type="compositionally biased region" description="Basic and acidic residues" evidence="7">
    <location>
        <begin position="400"/>
        <end position="409"/>
    </location>
</feature>
<dbReference type="InterPro" id="IPR037590">
    <property type="entry name" value="WDR24"/>
</dbReference>
<protein>
    <recommendedName>
        <fullName evidence="10">WD40 repeat-like protein</fullName>
    </recommendedName>
</protein>
<comment type="caution">
    <text evidence="8">The sequence shown here is derived from an EMBL/GenBank/DDBJ whole genome shotgun (WGS) entry which is preliminary data.</text>
</comment>
<dbReference type="PANTHER" id="PTHR46200">
    <property type="entry name" value="GATOR COMPLEX PROTEIN WDR24"/>
    <property type="match status" value="1"/>
</dbReference>
<name>A0A9W8P9U1_9AGAR</name>
<proteinExistence type="predicted"/>
<feature type="compositionally biased region" description="Low complexity" evidence="7">
    <location>
        <begin position="1173"/>
        <end position="1211"/>
    </location>
</feature>
<dbReference type="SUPFAM" id="SSF50978">
    <property type="entry name" value="WD40 repeat-like"/>
    <property type="match status" value="1"/>
</dbReference>
<dbReference type="SMART" id="SM00320">
    <property type="entry name" value="WD40"/>
    <property type="match status" value="4"/>
</dbReference>
<dbReference type="InterPro" id="IPR019775">
    <property type="entry name" value="WD40_repeat_CS"/>
</dbReference>
<evidence type="ECO:0000256" key="2">
    <source>
        <dbReference type="ARBA" id="ARBA00022723"/>
    </source>
</evidence>
<keyword evidence="2" id="KW-0479">Metal-binding</keyword>
<feature type="compositionally biased region" description="Low complexity" evidence="7">
    <location>
        <begin position="682"/>
        <end position="691"/>
    </location>
</feature>
<dbReference type="GO" id="GO:0005774">
    <property type="term" value="C:vacuolar membrane"/>
    <property type="evidence" value="ECO:0007669"/>
    <property type="project" value="TreeGrafter"/>
</dbReference>
<keyword evidence="1 6" id="KW-0853">WD repeat</keyword>
<evidence type="ECO:0000256" key="3">
    <source>
        <dbReference type="ARBA" id="ARBA00022737"/>
    </source>
</evidence>
<evidence type="ECO:0008006" key="10">
    <source>
        <dbReference type="Google" id="ProtNLM"/>
    </source>
</evidence>
<keyword evidence="3" id="KW-0677">Repeat</keyword>
<keyword evidence="4" id="KW-0863">Zinc-finger</keyword>
<dbReference type="InterPro" id="IPR001680">
    <property type="entry name" value="WD40_rpt"/>
</dbReference>
<evidence type="ECO:0000256" key="6">
    <source>
        <dbReference type="PROSITE-ProRule" id="PRU00221"/>
    </source>
</evidence>
<dbReference type="PROSITE" id="PS50082">
    <property type="entry name" value="WD_REPEATS_2"/>
    <property type="match status" value="1"/>
</dbReference>
<feature type="compositionally biased region" description="Polar residues" evidence="7">
    <location>
        <begin position="878"/>
        <end position="894"/>
    </location>
</feature>
<dbReference type="InterPro" id="IPR015943">
    <property type="entry name" value="WD40/YVTN_repeat-like_dom_sf"/>
</dbReference>
<dbReference type="Gene3D" id="2.130.10.10">
    <property type="entry name" value="YVTN repeat-like/Quinoprotein amine dehydrogenase"/>
    <property type="match status" value="1"/>
</dbReference>
<feature type="compositionally biased region" description="Low complexity" evidence="7">
    <location>
        <begin position="726"/>
        <end position="748"/>
    </location>
</feature>
<dbReference type="PROSITE" id="PS50294">
    <property type="entry name" value="WD_REPEATS_REGION"/>
    <property type="match status" value="1"/>
</dbReference>
<feature type="compositionally biased region" description="Polar residues" evidence="7">
    <location>
        <begin position="835"/>
        <end position="853"/>
    </location>
</feature>
<dbReference type="InterPro" id="IPR036322">
    <property type="entry name" value="WD40_repeat_dom_sf"/>
</dbReference>
<evidence type="ECO:0000256" key="7">
    <source>
        <dbReference type="SAM" id="MobiDB-lite"/>
    </source>
</evidence>
<feature type="region of interest" description="Disordered" evidence="7">
    <location>
        <begin position="641"/>
        <end position="917"/>
    </location>
</feature>
<keyword evidence="5" id="KW-0862">Zinc</keyword>